<dbReference type="PANTHER" id="PTHR12771:SF2">
    <property type="entry name" value="ELMO DOMAIN-CONTAINING PROTEIN 3"/>
    <property type="match status" value="1"/>
</dbReference>
<dbReference type="EMBL" id="JTDF01001949">
    <property type="protein sequence ID" value="KAF8569329.1"/>
    <property type="molecule type" value="Genomic_DNA"/>
</dbReference>
<dbReference type="AlphaFoldDB" id="A0A8T0DN21"/>
<name>A0A8T0DN21_9TREM</name>
<gene>
    <name evidence="2" type="ORF">P879_03643</name>
</gene>
<feature type="domain" description="ELMO" evidence="1">
    <location>
        <begin position="150"/>
        <end position="303"/>
    </location>
</feature>
<proteinExistence type="predicted"/>
<keyword evidence="3" id="KW-1185">Reference proteome</keyword>
<reference evidence="2 3" key="1">
    <citation type="submission" date="2019-07" db="EMBL/GenBank/DDBJ databases">
        <title>Annotation for the trematode Paragonimus westermani.</title>
        <authorList>
            <person name="Choi Y.-J."/>
        </authorList>
    </citation>
    <scope>NUCLEOTIDE SEQUENCE [LARGE SCALE GENOMIC DNA]</scope>
    <source>
        <strain evidence="2">180907_Pwestermani</strain>
    </source>
</reference>
<organism evidence="2 3">
    <name type="scientific">Paragonimus westermani</name>
    <dbReference type="NCBI Taxonomy" id="34504"/>
    <lineage>
        <taxon>Eukaryota</taxon>
        <taxon>Metazoa</taxon>
        <taxon>Spiralia</taxon>
        <taxon>Lophotrochozoa</taxon>
        <taxon>Platyhelminthes</taxon>
        <taxon>Trematoda</taxon>
        <taxon>Digenea</taxon>
        <taxon>Plagiorchiida</taxon>
        <taxon>Troglotremata</taxon>
        <taxon>Troglotrematidae</taxon>
        <taxon>Paragonimus</taxon>
    </lineage>
</organism>
<evidence type="ECO:0000259" key="1">
    <source>
        <dbReference type="PROSITE" id="PS51335"/>
    </source>
</evidence>
<comment type="caution">
    <text evidence="2">The sequence shown here is derived from an EMBL/GenBank/DDBJ whole genome shotgun (WGS) entry which is preliminary data.</text>
</comment>
<dbReference type="Pfam" id="PF04727">
    <property type="entry name" value="ELMO_CED12"/>
    <property type="match status" value="1"/>
</dbReference>
<protein>
    <recommendedName>
        <fullName evidence="1">ELMO domain-containing protein</fullName>
    </recommendedName>
</protein>
<evidence type="ECO:0000313" key="2">
    <source>
        <dbReference type="EMBL" id="KAF8569329.1"/>
    </source>
</evidence>
<dbReference type="PROSITE" id="PS51335">
    <property type="entry name" value="ELMO"/>
    <property type="match status" value="1"/>
</dbReference>
<dbReference type="PANTHER" id="PTHR12771">
    <property type="entry name" value="ENGULFMENT AND CELL MOTILITY"/>
    <property type="match status" value="1"/>
</dbReference>
<sequence>MHLHCGGQDPALEWEYIQNVQLTDHTSQQEASVNSQFKYNTTQKPAYTNSCGDACEFAFPSWKIHLSNGDRADTENSDLITYSQCRDQLRMHISPEACEDLTLAPNHFLRKFSLFHCLLRPLEISSHLRDERAFVYSLSCTKCCPFAIPLHGKMLVTIFNRLTGSGACLLKGVHWELIGFQGSDPTTDFRSAGVLSLICLVYFVTQVDTPDSPSALFRQSLDPVQHFPFCSVGINITCILLQLLRRGALNQLCIQRNSVLDTFMHLFTGMFHYFCKTWKVEHCTILNAQHVLGRLEKLCRKNPKRFLKMHS</sequence>
<dbReference type="InterPro" id="IPR050868">
    <property type="entry name" value="ELMO_domain-containing"/>
</dbReference>
<accession>A0A8T0DN21</accession>
<dbReference type="InterPro" id="IPR006816">
    <property type="entry name" value="ELMO_dom"/>
</dbReference>
<dbReference type="Proteomes" id="UP000699462">
    <property type="component" value="Unassembled WGS sequence"/>
</dbReference>
<dbReference type="OrthoDB" id="266227at2759"/>
<evidence type="ECO:0000313" key="3">
    <source>
        <dbReference type="Proteomes" id="UP000699462"/>
    </source>
</evidence>